<protein>
    <recommendedName>
        <fullName evidence="4">Lipoprotein</fullName>
    </recommendedName>
</protein>
<organism evidence="2 3">
    <name type="scientific">Croceitalea rosinachiae</name>
    <dbReference type="NCBI Taxonomy" id="3075596"/>
    <lineage>
        <taxon>Bacteria</taxon>
        <taxon>Pseudomonadati</taxon>
        <taxon>Bacteroidota</taxon>
        <taxon>Flavobacteriia</taxon>
        <taxon>Flavobacteriales</taxon>
        <taxon>Flavobacteriaceae</taxon>
        <taxon>Croceitalea</taxon>
    </lineage>
</organism>
<comment type="caution">
    <text evidence="2">The sequence shown here is derived from an EMBL/GenBank/DDBJ whole genome shotgun (WGS) entry which is preliminary data.</text>
</comment>
<dbReference type="Proteomes" id="UP001255246">
    <property type="component" value="Unassembled WGS sequence"/>
</dbReference>
<name>A0ABU3A626_9FLAO</name>
<keyword evidence="3" id="KW-1185">Reference proteome</keyword>
<evidence type="ECO:0000313" key="2">
    <source>
        <dbReference type="EMBL" id="MDT0605414.1"/>
    </source>
</evidence>
<reference evidence="2 3" key="1">
    <citation type="submission" date="2023-09" db="EMBL/GenBank/DDBJ databases">
        <authorList>
            <person name="Rey-Velasco X."/>
        </authorList>
    </citation>
    <scope>NUCLEOTIDE SEQUENCE [LARGE SCALE GENOMIC DNA]</scope>
    <source>
        <strain evidence="2 3">F388</strain>
    </source>
</reference>
<feature type="chain" id="PRO_5045489312" description="Lipoprotein" evidence="1">
    <location>
        <begin position="23"/>
        <end position="196"/>
    </location>
</feature>
<dbReference type="EMBL" id="JAVRHR010000001">
    <property type="protein sequence ID" value="MDT0605414.1"/>
    <property type="molecule type" value="Genomic_DNA"/>
</dbReference>
<proteinExistence type="predicted"/>
<dbReference type="RefSeq" id="WP_311348987.1">
    <property type="nucleotide sequence ID" value="NZ_JAVRHR010000001.1"/>
</dbReference>
<gene>
    <name evidence="2" type="ORF">RM706_00140</name>
</gene>
<accession>A0ABU3A626</accession>
<evidence type="ECO:0000313" key="3">
    <source>
        <dbReference type="Proteomes" id="UP001255246"/>
    </source>
</evidence>
<sequence length="196" mass="22148">MKRLVFFFKCLLIALISSCSNDDDDDDSPERNSFSYGGDTYEVDKAYYVFEGTDFTYQEFLIVLTDGSIESFSIPTNDFVFGPETKNVILIRARTFDDKQASIGRLPTGNFVYSVPFGMDSLDFLRLQHSCETFGNQDSESCLEIKSLPFIENSSGKVEINSNTSNNSYEIKLEIIFSEELFLSGTYSGPILTFNK</sequence>
<keyword evidence="1" id="KW-0732">Signal</keyword>
<feature type="signal peptide" evidence="1">
    <location>
        <begin position="1"/>
        <end position="22"/>
    </location>
</feature>
<evidence type="ECO:0000256" key="1">
    <source>
        <dbReference type="SAM" id="SignalP"/>
    </source>
</evidence>
<evidence type="ECO:0008006" key="4">
    <source>
        <dbReference type="Google" id="ProtNLM"/>
    </source>
</evidence>